<reference evidence="1" key="1">
    <citation type="submission" date="2015-04" db="UniProtKB">
        <authorList>
            <consortium name="EnsemblPlants"/>
        </authorList>
    </citation>
    <scope>IDENTIFICATION</scope>
</reference>
<dbReference type="Gramene" id="OPUNC03G09770.1">
    <property type="protein sequence ID" value="OPUNC03G09770.1"/>
    <property type="gene ID" value="OPUNC03G09770"/>
</dbReference>
<accession>A0A0E0KB53</accession>
<dbReference type="AlphaFoldDB" id="A0A0E0KB53"/>
<evidence type="ECO:0000313" key="2">
    <source>
        <dbReference type="Proteomes" id="UP000026962"/>
    </source>
</evidence>
<protein>
    <submittedName>
        <fullName evidence="1">Uncharacterized protein</fullName>
    </submittedName>
</protein>
<dbReference type="HOGENOM" id="CLU_120192_2_0_1"/>
<sequence>MASWRLRRRSCLRPCCRTPSNTFTSKEVFTWAKSNNRRLLHIGGIDMTSKSYICTSCSVWLVPEDRVESADDGWLLLRNVELISIPRHYILP</sequence>
<dbReference type="Proteomes" id="UP000026962">
    <property type="component" value="Chromosome 3"/>
</dbReference>
<dbReference type="OMA" id="HYFRPRC"/>
<dbReference type="EnsemblPlants" id="OPUNC03G09770.1">
    <property type="protein sequence ID" value="OPUNC03G09770.1"/>
    <property type="gene ID" value="OPUNC03G09770"/>
</dbReference>
<proteinExistence type="predicted"/>
<organism evidence="1">
    <name type="scientific">Oryza punctata</name>
    <name type="common">Red rice</name>
    <dbReference type="NCBI Taxonomy" id="4537"/>
    <lineage>
        <taxon>Eukaryota</taxon>
        <taxon>Viridiplantae</taxon>
        <taxon>Streptophyta</taxon>
        <taxon>Embryophyta</taxon>
        <taxon>Tracheophyta</taxon>
        <taxon>Spermatophyta</taxon>
        <taxon>Magnoliopsida</taxon>
        <taxon>Liliopsida</taxon>
        <taxon>Poales</taxon>
        <taxon>Poaceae</taxon>
        <taxon>BOP clade</taxon>
        <taxon>Oryzoideae</taxon>
        <taxon>Oryzeae</taxon>
        <taxon>Oryzinae</taxon>
        <taxon>Oryza</taxon>
    </lineage>
</organism>
<keyword evidence="2" id="KW-1185">Reference proteome</keyword>
<evidence type="ECO:0000313" key="1">
    <source>
        <dbReference type="EnsemblPlants" id="OPUNC03G09770.1"/>
    </source>
</evidence>
<reference evidence="1" key="2">
    <citation type="submission" date="2018-05" db="EMBL/GenBank/DDBJ databases">
        <title>OpunRS2 (Oryza punctata Reference Sequence Version 2).</title>
        <authorList>
            <person name="Zhang J."/>
            <person name="Kudrna D."/>
            <person name="Lee S."/>
            <person name="Talag J."/>
            <person name="Welchert J."/>
            <person name="Wing R.A."/>
        </authorList>
    </citation>
    <scope>NUCLEOTIDE SEQUENCE [LARGE SCALE GENOMIC DNA]</scope>
</reference>
<name>A0A0E0KB53_ORYPU</name>